<dbReference type="Gene3D" id="3.40.190.10">
    <property type="entry name" value="Periplasmic binding protein-like II"/>
    <property type="match status" value="2"/>
</dbReference>
<dbReference type="Proteomes" id="UP000312784">
    <property type="component" value="Unassembled WGS sequence"/>
</dbReference>
<dbReference type="SUPFAM" id="SSF53850">
    <property type="entry name" value="Periplasmic binding protein-like II"/>
    <property type="match status" value="1"/>
</dbReference>
<evidence type="ECO:0000259" key="6">
    <source>
        <dbReference type="SMART" id="SM00062"/>
    </source>
</evidence>
<evidence type="ECO:0000256" key="5">
    <source>
        <dbReference type="SAM" id="SignalP"/>
    </source>
</evidence>
<gene>
    <name evidence="7" type="ORF">FIC94_21975</name>
</gene>
<name>A0ABY2XZM0_9HYPH</name>
<feature type="chain" id="PRO_5045857150" evidence="5">
    <location>
        <begin position="26"/>
        <end position="278"/>
    </location>
</feature>
<evidence type="ECO:0000256" key="4">
    <source>
        <dbReference type="RuleBase" id="RU003744"/>
    </source>
</evidence>
<dbReference type="RefSeq" id="WP_140026431.1">
    <property type="nucleotide sequence ID" value="NZ_JBHUFG010000015.1"/>
</dbReference>
<evidence type="ECO:0000256" key="2">
    <source>
        <dbReference type="ARBA" id="ARBA00010333"/>
    </source>
</evidence>
<keyword evidence="3 5" id="KW-0732">Signal</keyword>
<proteinExistence type="inferred from homology"/>
<dbReference type="InterPro" id="IPR001638">
    <property type="entry name" value="Solute-binding_3/MltF_N"/>
</dbReference>
<evidence type="ECO:0000256" key="1">
    <source>
        <dbReference type="ARBA" id="ARBA00004196"/>
    </source>
</evidence>
<evidence type="ECO:0000256" key="3">
    <source>
        <dbReference type="ARBA" id="ARBA00022729"/>
    </source>
</evidence>
<feature type="signal peptide" evidence="5">
    <location>
        <begin position="1"/>
        <end position="25"/>
    </location>
</feature>
<dbReference type="PANTHER" id="PTHR35936:SF17">
    <property type="entry name" value="ARGININE-BINDING EXTRACELLULAR PROTEIN ARTP"/>
    <property type="match status" value="1"/>
</dbReference>
<dbReference type="SMART" id="SM00062">
    <property type="entry name" value="PBPb"/>
    <property type="match status" value="1"/>
</dbReference>
<dbReference type="PANTHER" id="PTHR35936">
    <property type="entry name" value="MEMBRANE-BOUND LYTIC MUREIN TRANSGLYCOSYLASE F"/>
    <property type="match status" value="1"/>
</dbReference>
<comment type="caution">
    <text evidence="7">The sequence shown here is derived from an EMBL/GenBank/DDBJ whole genome shotgun (WGS) entry which is preliminary data.</text>
</comment>
<dbReference type="Pfam" id="PF00497">
    <property type="entry name" value="SBP_bac_3"/>
    <property type="match status" value="1"/>
</dbReference>
<evidence type="ECO:0000313" key="8">
    <source>
        <dbReference type="Proteomes" id="UP000312784"/>
    </source>
</evidence>
<comment type="subcellular location">
    <subcellularLocation>
        <location evidence="1">Cell envelope</location>
    </subcellularLocation>
</comment>
<reference evidence="7 8" key="1">
    <citation type="submission" date="2019-06" db="EMBL/GenBank/DDBJ databases">
        <title>Ochrobactrum cricket sp.nov., isolated from the insect Teleogryllus occipitalis living in deserted cropland.</title>
        <authorList>
            <person name="Hu M."/>
        </authorList>
    </citation>
    <scope>NUCLEOTIDE SEQUENCE [LARGE SCALE GENOMIC DNA]</scope>
    <source>
        <strain evidence="7 8">LCB8</strain>
    </source>
</reference>
<evidence type="ECO:0000313" key="7">
    <source>
        <dbReference type="EMBL" id="TNV09347.1"/>
    </source>
</evidence>
<dbReference type="InterPro" id="IPR018313">
    <property type="entry name" value="SBP_3_CS"/>
</dbReference>
<accession>A0ABY2XZM0</accession>
<comment type="similarity">
    <text evidence="2 4">Belongs to the bacterial solute-binding protein 3 family.</text>
</comment>
<organism evidence="7 8">
    <name type="scientific">Ochrobactrum teleogrylli</name>
    <dbReference type="NCBI Taxonomy" id="2479765"/>
    <lineage>
        <taxon>Bacteria</taxon>
        <taxon>Pseudomonadati</taxon>
        <taxon>Pseudomonadota</taxon>
        <taxon>Alphaproteobacteria</taxon>
        <taxon>Hyphomicrobiales</taxon>
        <taxon>Brucellaceae</taxon>
        <taxon>Brucella/Ochrobactrum group</taxon>
        <taxon>Ochrobactrum</taxon>
    </lineage>
</organism>
<protein>
    <submittedName>
        <fullName evidence="7">Transporter substrate-binding domain-containing protein</fullName>
    </submittedName>
</protein>
<dbReference type="PROSITE" id="PS01039">
    <property type="entry name" value="SBP_BACTERIAL_3"/>
    <property type="match status" value="1"/>
</dbReference>
<dbReference type="EMBL" id="VEWL01000027">
    <property type="protein sequence ID" value="TNV09347.1"/>
    <property type="molecule type" value="Genomic_DNA"/>
</dbReference>
<sequence>MNIRNSMAALIAGASLAFLPALAFAGEALDRITSSGVIKVATSANWAPQSFMNDKNEMDGFDVEVAREIAKRLGVKVEFVTPAWELITAGKWQGRWDVSVGSMTPTSTRSKVLAFPAIYYYSPAAFAVHEKSALNDISALEGKRIGVCAGCTFQFYLEHDLKIDAAGTPPFEYAVQPGEVVTYQGVQAVFDDMRLGDGVRLDALLDALPSIQQAISSGYPIKVIGKPVFYEPMAVAIDLGDDEFSKKLADIIAKMHADGTLSALSKKWYGGIDYTVAE</sequence>
<feature type="domain" description="Solute-binding protein family 3/N-terminal" evidence="6">
    <location>
        <begin position="37"/>
        <end position="272"/>
    </location>
</feature>
<keyword evidence="8" id="KW-1185">Reference proteome</keyword>